<dbReference type="Proteomes" id="UP000018781">
    <property type="component" value="Plasmid unnamed"/>
</dbReference>
<evidence type="ECO:0000313" key="3">
    <source>
        <dbReference type="Proteomes" id="UP000018781"/>
    </source>
</evidence>
<proteinExistence type="predicted"/>
<feature type="region of interest" description="Disordered" evidence="1">
    <location>
        <begin position="1"/>
        <end position="41"/>
    </location>
</feature>
<dbReference type="EMBL" id="CP006997">
    <property type="protein sequence ID" value="AHD24241.1"/>
    <property type="molecule type" value="Genomic_DNA"/>
</dbReference>
<protein>
    <submittedName>
        <fullName evidence="2">Uncharacterized protein</fullName>
    </submittedName>
</protein>
<evidence type="ECO:0000313" key="2">
    <source>
        <dbReference type="EMBL" id="AHD24241.1"/>
    </source>
</evidence>
<dbReference type="AlphaFoldDB" id="V9XLB5"/>
<evidence type="ECO:0000256" key="1">
    <source>
        <dbReference type="SAM" id="MobiDB-lite"/>
    </source>
</evidence>
<keyword evidence="2" id="KW-0614">Plasmid</keyword>
<organism evidence="2 3">
    <name type="scientific">Rhodococcus pyridinivorans SB3094</name>
    <dbReference type="NCBI Taxonomy" id="1435356"/>
    <lineage>
        <taxon>Bacteria</taxon>
        <taxon>Bacillati</taxon>
        <taxon>Actinomycetota</taxon>
        <taxon>Actinomycetes</taxon>
        <taxon>Mycobacteriales</taxon>
        <taxon>Nocardiaceae</taxon>
        <taxon>Rhodococcus</taxon>
    </lineage>
</organism>
<sequence length="41" mass="4263">MRDVDACPAIGVDTGVEQEVADRSDVSSPSGSRLVDADDRA</sequence>
<dbReference type="HOGENOM" id="CLU_3275866_0_0_11"/>
<reference evidence="2 3" key="1">
    <citation type="journal article" date="2014" name="Genome Announc.">
        <title>Complete Genome of Rhodococcus pyridinivorans SB3094, a Methyl-Ethyl-Ketone-Degrading Bacterium Used for Bioaugmentation.</title>
        <authorList>
            <person name="Dueholm M.S."/>
            <person name="Albertsen M."/>
            <person name="D'Imperio S."/>
            <person name="Tale V.P."/>
            <person name="Lewis D."/>
            <person name="Nielsen P.H."/>
            <person name="Nielsen J.L."/>
        </authorList>
    </citation>
    <scope>NUCLEOTIDE SEQUENCE [LARGE SCALE GENOMIC DNA]</scope>
    <source>
        <strain evidence="3">SB3094</strain>
        <plasmid evidence="3">1</plasmid>
    </source>
</reference>
<name>V9XLB5_9NOCA</name>
<gene>
    <name evidence="2" type="ORF">Y013_24920</name>
</gene>
<geneLocation type="plasmid" evidence="3">
    <name>1</name>
</geneLocation>
<dbReference type="KEGG" id="rpy:Y013_24920"/>
<accession>V9XLB5</accession>